<dbReference type="OrthoDB" id="4987941at2"/>
<evidence type="ECO:0000259" key="2">
    <source>
        <dbReference type="PROSITE" id="PS50234"/>
    </source>
</evidence>
<accession>A0A2S9QRK1</accession>
<dbReference type="EMBL" id="MWZD01000013">
    <property type="protein sequence ID" value="PRI12216.1"/>
    <property type="molecule type" value="Genomic_DNA"/>
</dbReference>
<dbReference type="SMART" id="SM00327">
    <property type="entry name" value="VWA"/>
    <property type="match status" value="1"/>
</dbReference>
<evidence type="ECO:0000313" key="4">
    <source>
        <dbReference type="Proteomes" id="UP000238650"/>
    </source>
</evidence>
<reference evidence="3 4" key="1">
    <citation type="journal article" date="2017" name="New Microbes New Infect">
        <title>Genome sequence of 'Leucobacter massiliensis' sp. nov. isolated from human pharynx after travel to the 2014 Hajj.</title>
        <authorList>
            <person name="Leangapichart T."/>
            <person name="Gautret P."/>
            <person name="Nguyen T.T."/>
            <person name="Armstrong N."/>
            <person name="Rolain J.M."/>
        </authorList>
    </citation>
    <scope>NUCLEOTIDE SEQUENCE [LARGE SCALE GENOMIC DNA]</scope>
    <source>
        <strain evidence="3 4">122RC15</strain>
    </source>
</reference>
<evidence type="ECO:0000256" key="1">
    <source>
        <dbReference type="SAM" id="MobiDB-lite"/>
    </source>
</evidence>
<dbReference type="RefSeq" id="WP_105804525.1">
    <property type="nucleotide sequence ID" value="NZ_MWZD01000013.1"/>
</dbReference>
<protein>
    <recommendedName>
        <fullName evidence="2">VWFA domain-containing protein</fullName>
    </recommendedName>
</protein>
<organism evidence="3 4">
    <name type="scientific">Leucobacter massiliensis</name>
    <dbReference type="NCBI Taxonomy" id="1686285"/>
    <lineage>
        <taxon>Bacteria</taxon>
        <taxon>Bacillati</taxon>
        <taxon>Actinomycetota</taxon>
        <taxon>Actinomycetes</taxon>
        <taxon>Micrococcales</taxon>
        <taxon>Microbacteriaceae</taxon>
        <taxon>Leucobacter</taxon>
    </lineage>
</organism>
<name>A0A2S9QRK1_9MICO</name>
<feature type="compositionally biased region" description="Acidic residues" evidence="1">
    <location>
        <begin position="281"/>
        <end position="291"/>
    </location>
</feature>
<dbReference type="Pfam" id="PF00092">
    <property type="entry name" value="VWA"/>
    <property type="match status" value="1"/>
</dbReference>
<feature type="region of interest" description="Disordered" evidence="1">
    <location>
        <begin position="251"/>
        <end position="314"/>
    </location>
</feature>
<dbReference type="PROSITE" id="PS50234">
    <property type="entry name" value="VWFA"/>
    <property type="match status" value="1"/>
</dbReference>
<dbReference type="SUPFAM" id="SSF53300">
    <property type="entry name" value="vWA-like"/>
    <property type="match status" value="1"/>
</dbReference>
<evidence type="ECO:0000313" key="3">
    <source>
        <dbReference type="EMBL" id="PRI12216.1"/>
    </source>
</evidence>
<feature type="domain" description="VWFA" evidence="2">
    <location>
        <begin position="465"/>
        <end position="623"/>
    </location>
</feature>
<dbReference type="InterPro" id="IPR002035">
    <property type="entry name" value="VWF_A"/>
</dbReference>
<keyword evidence="4" id="KW-1185">Reference proteome</keyword>
<proteinExistence type="predicted"/>
<sequence length="655" mass="67754">MDAREELPARELAAAGEGLAAAREGLAAAGALLGVTVAVSDDRSWELVRTAGGRAELRVGLGWYAERGHGADEAVALAMLQLWGGGRFGGRAPARARRADSLAAALPGSAPLLAAVTRLQSAAELLTAMPGLRPRLEAAVVRGLPGDLAPLPRHLQWLVLLLRSGAGAGPGAGAGRPAGGETAKVTGAAGAAAEVAREWRELWRRAAAGADPLRRVLAPDPGRDPLERFERALALLLPPYRRLLAIDARERGWGEPGGAGGTDESDPGADGVAAGAAAGEAEAEAQQDDEGGGAGETAPPEDEEDPARPGEGRERAEGADLFAAEQAGFVRAVLDTPLPAEGALLRELAEIDAAAEAGDPAPDEDRESAGGAGAGAALAARQYRDRAARLAEPIERMREVWARVIAERVASVRAPGRRAAPEGEMLDLGSLARAVAEASAGVERPAAYLRRERRDRRTQRAGSTDYVLLVDRSASMRGRAAEAAADAALIMLEAMAGAARDIAHAEQRHRVDLELELRTALVLFDAEARLVKPLSAGLDDAERLEMIAGIRSPRGSTADAAALRLAAAQLGLLGGGGGEGRERRRVVIVVSDGGSDDDAAAAAELRRLRAAGVGVHGIGIASDEVVRRYAPSSRRIDDPERIADAIGELLEGGLP</sequence>
<comment type="caution">
    <text evidence="3">The sequence shown here is derived from an EMBL/GenBank/DDBJ whole genome shotgun (WGS) entry which is preliminary data.</text>
</comment>
<dbReference type="Gene3D" id="3.40.50.410">
    <property type="entry name" value="von Willebrand factor, type A domain"/>
    <property type="match status" value="1"/>
</dbReference>
<dbReference type="InterPro" id="IPR036465">
    <property type="entry name" value="vWFA_dom_sf"/>
</dbReference>
<feature type="compositionally biased region" description="Low complexity" evidence="1">
    <location>
        <begin position="268"/>
        <end position="280"/>
    </location>
</feature>
<gene>
    <name evidence="3" type="ORF">B4915_03965</name>
</gene>
<dbReference type="Proteomes" id="UP000238650">
    <property type="component" value="Unassembled WGS sequence"/>
</dbReference>
<dbReference type="AlphaFoldDB" id="A0A2S9QRK1"/>